<evidence type="ECO:0000256" key="1">
    <source>
        <dbReference type="SAM" id="MobiDB-lite"/>
    </source>
</evidence>
<feature type="compositionally biased region" description="Polar residues" evidence="1">
    <location>
        <begin position="153"/>
        <end position="163"/>
    </location>
</feature>
<proteinExistence type="predicted"/>
<sequence>MAEKKKKNWGEKVAANIREKFEQWRLGPSYVNFDSRIEENSDKIFSTSFLLPKPGGFSKGINPSTFGANVISCCEVGKKVFTCPQEKKNLQPTNTFGQILTIALSLGSQGSQQQKGRFSLPTEEKKIRSFKRQRPHGVIVPGKRAKPSDLLTRGNSAGFTDKL</sequence>
<comment type="caution">
    <text evidence="2">The sequence shown here is derived from an EMBL/GenBank/DDBJ whole genome shotgun (WGS) entry which is preliminary data.</text>
</comment>
<dbReference type="AlphaFoldDB" id="A0A8X7CJI1"/>
<evidence type="ECO:0000313" key="3">
    <source>
        <dbReference type="Proteomes" id="UP000886998"/>
    </source>
</evidence>
<keyword evidence="3" id="KW-1185">Reference proteome</keyword>
<gene>
    <name evidence="2" type="ORF">TNIN_24441</name>
</gene>
<organism evidence="2 3">
    <name type="scientific">Trichonephila inaurata madagascariensis</name>
    <dbReference type="NCBI Taxonomy" id="2747483"/>
    <lineage>
        <taxon>Eukaryota</taxon>
        <taxon>Metazoa</taxon>
        <taxon>Ecdysozoa</taxon>
        <taxon>Arthropoda</taxon>
        <taxon>Chelicerata</taxon>
        <taxon>Arachnida</taxon>
        <taxon>Araneae</taxon>
        <taxon>Araneomorphae</taxon>
        <taxon>Entelegynae</taxon>
        <taxon>Araneoidea</taxon>
        <taxon>Nephilidae</taxon>
        <taxon>Trichonephila</taxon>
        <taxon>Trichonephila inaurata</taxon>
    </lineage>
</organism>
<name>A0A8X7CJI1_9ARAC</name>
<protein>
    <submittedName>
        <fullName evidence="2">Uncharacterized protein</fullName>
    </submittedName>
</protein>
<reference evidence="2" key="1">
    <citation type="submission" date="2020-08" db="EMBL/GenBank/DDBJ databases">
        <title>Multicomponent nature underlies the extraordinary mechanical properties of spider dragline silk.</title>
        <authorList>
            <person name="Kono N."/>
            <person name="Nakamura H."/>
            <person name="Mori M."/>
            <person name="Yoshida Y."/>
            <person name="Ohtoshi R."/>
            <person name="Malay A.D."/>
            <person name="Moran D.A.P."/>
            <person name="Tomita M."/>
            <person name="Numata K."/>
            <person name="Arakawa K."/>
        </authorList>
    </citation>
    <scope>NUCLEOTIDE SEQUENCE</scope>
</reference>
<dbReference type="EMBL" id="BMAV01017685">
    <property type="protein sequence ID" value="GFY69531.1"/>
    <property type="molecule type" value="Genomic_DNA"/>
</dbReference>
<dbReference type="Proteomes" id="UP000886998">
    <property type="component" value="Unassembled WGS sequence"/>
</dbReference>
<accession>A0A8X7CJI1</accession>
<evidence type="ECO:0000313" key="2">
    <source>
        <dbReference type="EMBL" id="GFY69531.1"/>
    </source>
</evidence>
<feature type="region of interest" description="Disordered" evidence="1">
    <location>
        <begin position="130"/>
        <end position="163"/>
    </location>
</feature>